<feature type="compositionally biased region" description="Basic and acidic residues" evidence="3">
    <location>
        <begin position="3659"/>
        <end position="3673"/>
    </location>
</feature>
<feature type="compositionally biased region" description="Polar residues" evidence="3">
    <location>
        <begin position="222"/>
        <end position="231"/>
    </location>
</feature>
<feature type="compositionally biased region" description="Basic and acidic residues" evidence="3">
    <location>
        <begin position="829"/>
        <end position="840"/>
    </location>
</feature>
<dbReference type="EMBL" id="JBHFQA010000005">
    <property type="protein sequence ID" value="KAL2099056.1"/>
    <property type="molecule type" value="Genomic_DNA"/>
</dbReference>
<organism evidence="5 6">
    <name type="scientific">Coilia grayii</name>
    <name type="common">Gray's grenadier anchovy</name>
    <dbReference type="NCBI Taxonomy" id="363190"/>
    <lineage>
        <taxon>Eukaryota</taxon>
        <taxon>Metazoa</taxon>
        <taxon>Chordata</taxon>
        <taxon>Craniata</taxon>
        <taxon>Vertebrata</taxon>
        <taxon>Euteleostomi</taxon>
        <taxon>Actinopterygii</taxon>
        <taxon>Neopterygii</taxon>
        <taxon>Teleostei</taxon>
        <taxon>Clupei</taxon>
        <taxon>Clupeiformes</taxon>
        <taxon>Clupeoidei</taxon>
        <taxon>Engraulidae</taxon>
        <taxon>Coilinae</taxon>
        <taxon>Coilia</taxon>
    </lineage>
</organism>
<feature type="region of interest" description="Disordered" evidence="3">
    <location>
        <begin position="298"/>
        <end position="317"/>
    </location>
</feature>
<feature type="compositionally biased region" description="Basic and acidic residues" evidence="3">
    <location>
        <begin position="1297"/>
        <end position="1310"/>
    </location>
</feature>
<comment type="caution">
    <text evidence="5">The sequence shown here is derived from an EMBL/GenBank/DDBJ whole genome shotgun (WGS) entry which is preliminary data.</text>
</comment>
<dbReference type="InterPro" id="IPR052082">
    <property type="entry name" value="Myelin_sheath_structural"/>
</dbReference>
<sequence>MSEDLENGDSGVLVQTAKEACAEGLVVTGGGKDGIFIKELKPDSPASKHLRVKEGDQILSATVYFDNVSYEDALQILEHAQAYKMEFCLKRKPQEATVQEDAETERPEGEGGSPKMRGRKPKRQDARISWPKFPSFSKGRKGFKRSHSTSEAEEQRKLEMSPTTSDTESPVKSPLKSPDGKEKKKKRLKLKVKMKGLRSKSVEHPSRDDEPTMEILEGVENQVDQNGTDIQSPEEMQLLGEPQVVEQEEAERQESNKGVNEYTFPSLTGPEMETGLHKVELITLDKTLKTTDISAALAESSQKDQSSPESVKTMERSELRVHIQGKDLLDTVKESQTKSSLVSQMDQSTSIRTSDASTYDNVVISQSDFSDHQLHMDINTQATNQGKKEKITGHGEMDMSMPKVDVSLDMSDIGLLRKSPRIGGEKQWKDRTMNIPEPESYGIRTRGPLADMATSKTTFDSLNGIQFSGGASATSAMETDSDLKFAFPKAVISQPTSCSLDISVTDKSKDGKTDIKVPYVSGSPVETSIGKVLADLSTTDSKVKAELKLPKVGISDSSLSEQVKMTKVDSTRPQLPNREELEIPGMEDAASTAALQIQQMKLPQIDEKDDTTLTDEIKTKRSEIEFNLEDVKALVAKIPTFKLPRIDMSGIYTHKEITPDSDKIVATSETSPPELSEAKTDVSLKLPDDTVEVMATPTIDIQHRDPSASIKLPNVELPHLDDQEPITVTRVGGSKTKAKLITGEVKSVTDVGKSVEIKYKLPKREDIEIPGMEAIEKTTVQMPHVKPVLEVKEIQKPDTSVSHSTDGQFQIPLPAAAVDMKGTALIIHGKTERPPTDKKDKKSKKTKKSMPSLGITKPDIRFPDTGIDLPKQITSQVTVDTKIISPVDDIKIKTQKPSVDIQKPEMAIKDMSIKGEIDTSKLKDEGEIYKQKVDIPAPGVKVHEEGISLIDMKETGTVVMDMTKVDISLSQTEARVDVPSTDIESQVNIPEVDIDVKSPVGEVEVPETDTKLKKRKISFPKFSFSRSEVKASDVNITSPKHTEIDPTAPESDTPSKDKNISPTKFKLPTLKFPKFGMSSQHASIDEETAVKMPEDEILEVKLPAHDLSVTETLPTGDQTIASVDIAVPDSDTVGKIEGPKSPSTKTEGPELNLSISKPEIEIPSTDVSITPAKDLKTKESEIEPPGMEIKTQEGKSFKLPKFGITMPKITGPDIDITIKKTQADTSLPEGKVDIEQPDASSVKAVTDVPDVDVELPSVDVKDATAATDVSVEVEAKEGDAKLKKRRISFPRFGFSRSESKGSDMDAEISKGETTTASADIKETDIKTLEGEAASKDKGSSPTKFKLPTLKFPKFGMSPPKVQTEGIDVDVVKTIPEEEILEVTVQQHDIATKELELTSSANIDVPIIDVEAKAEVPQIKMETHELDTKNVEGSKFKMPKFGISLPKVKGPEISMSVTKPEVEISVPEEKNDLKSADVEITMPSSDAESKEADIKFTMPKMSFPKFGITKSQVMATEIDAAPKVDITLSDGEGKIKGDLEPQGNMEVTSPKAELKVDLKEPDLDIKAPDVELKDSTALSSSPSKFKLPSFKLPKFGVSAPKVKVGTADLTVDVKSPDVKLTGVEIETPKAVSSDVKTPSIDLSVSTNLPEPEISMPKVDIDGKQPHVDIDAKVPDMPDMKASSLHIDPPEANISLSGKGPSFTSDIVLPSVDVLKESDVTVQPGGILPPEGKLEFKLPKVEGPALEGDTEITEMNIKGPDGGQFKMPKFGISLPKVKVPDITMSVSKQDADVSVPEAKAEVNVPDSEITGPSIDTELPQADAKDFDAKMKKRKISFPKFGFSKPEVKAPEVDVTLPKVDVSLSGGEIKEPKIDVKIAEESEIKVASEMGSPTKFKLPTFKLPKIGVSASKGVPELPEVDTQAPDAELKISENVPILDGVERGLEVEIPSIDGDVSLPEGKVDVEATLPQGKVEMPVVDVKMKRPGFTFPKFGLSKAEAKAPEVDIPEGRVEVTQPDLDVKIPEGEVKLKDASITSPTKFKLPTIKFPKIGISASRETAEVPTADVDIKAPEVSLGDANLTISGDMPVVDVEGPRIDIKVPDAEADAESQGSKQKLPKFGISLPKVKGPEVDVSVPKTDVDISLPGVKTDIEIPSVEGKGELPDASLKDTDIKAKKPGFSFPKFGFSKPEVKDAELDVSLPKIDISAKGEKSEVKVPEVDANIPEGSIETKDSKGIDIKVKRPSFSFPKFGLSKPNIKTSDIDANIPEVDMSLPEGKVDVRGPEIDVKIPEGEIEHKDANIYTSPTKFKLPTIKFPKIGVSAPKGSVDAPSLDIDVKAPEVHLPDAEVKVSAEVPQVDLKGQNVDAQLPSIDVSAGIEGPEGDGQPSKFKLPNFGISLPKVKGPEFDISVTKPELDTSLPEGKVDVDVPLPDGKADITGPDSKGADVKIKRPSFSFPKFGLSKPDVKVPDVDVNLPEVDMSLPEGKVEVKGPEIDVKIAEGDAQHKDTTIHTSPTKFKLPTFKLPRIGMAAPKVSVEAPGLDVDVKGPEMSLPDAELSVSGEIPEVDIKGQNVDVELPSADVSLAVEGHERDGSKLKLPKFGISLPKVKGPEFDTSVEKPDLDVSLPKEKVDIDASLPELKIETPQVDSKGIDVKIKKPSFSFPKFGSSKPDVKAPDMDVNLPEVDISLPKGKMEIKGPEAEAKIPDTNIHTSPTKFKLPTFKLPKIGVSTSKESMEAPSLDIKVKASEVNLPDAELKVSGEVPELDLKGQDVDLQPPSIDIDVHAEGPEVQGSKLKFPKFGISLPKVKGPELDASVSKPDLDIPLPEGKVDVEACLAEGTKDISGVDSEGIDIKMKRTGFSLPKFGLPKSDIKAPEVDASLPKVDISLPEGKVEVKEASEGDVQLKDASVITSPTKFKLPTFKFPKIGVSAPKGEVDVDVKAPDVNVTDTELKVSIDVPTADVKGQAVDVEAPSAQVKAEIPEADAKGLDVKMKRSSFSFPKFGISKAAIKAPDVDVNLPEADVSLPEGAIEVKDSAVNVQVAENEVELKDANISGSPSKFKLPTIKLPKFGITVPKVTIETENLDASITRPDLSVPEGDVSGEVSSVVITAPNVDIKTTTADADIKTKGADTEGQVSKFKLPQFGIGLPKVKGSEVTVTKPESDITLPEGEVEMKVDSADVEISSATVKVDLPEVDSKDIAVDIKKSSFSFPKFGFSKPDAKTPEIDTTLPKADISLPEGNQEEPKLDSEVEAEVKDATISGSPSKFKLPTIKFPKFGVTVPKVEAQESDVQVREQDVPDNELKVSGEPVSIDIQISTQECDVDVQTVGLGTEGQGSKFKLPKFGVSLPKVKGPEGEGSLPEGKLELEGAIKGSSVEAQTDMPEVDVSAKTPGFSFPKFGFAKPEVKSSEIDVKTPQAHLSKPEVTVQVQDAALDIKSPDKERAISSPTKFKLPAFKLPSFGGSPVKSTMEVTVDSSLSQGAAELKTVDTDIKDSASGETVDLDKSDINVEVKPKISFPKFSFSKPAVKAPEVDVTLASADVTLPEQSIEADINVRVPEAESKGETVTAGSPSKFKLPTIKLPKFGTTPKTTIEAEVTVPEVDSSLAVTGSETDIPAVEETVASGNEVSTPTGDSKVIGSPSKFKLPTFKMPKLSLSRTKSEEDAKTPSDVKPQDSPLETGDKDSTQVTDTSPKFTLPTVQDVLRSFDVEFNVPTLDGTDETKGGASQPGEGEVRPAVSGVKQDGEASTDVQEKSKFALTFSTQGLSLTSKDSDKVAKTDVTITKCTKEEQTLELQTQQKLQDTKDTISEKGSWFKFPKFPSPTKSVKLTERETGKPSEDHEQNIESDNLETDISLTSSVRSSDAFADESSAPTTEQIVTSLTSPTRVTVKYAEPVSTGTGDVTAKIITSTARTELISMEPDLPEKVNISFSSDSSSMDTLKQESGAFHIITSNVQTIPDTQQAKLLTDLETQALQSLPLEQVIIKTTSTPWSVQETSTMQEGSIVVEKRVIKEMSGESMETVIIKQKTCTFEPISSAAASSSQMLRDIVHTEKMRFFEGREMPEENTVVTSVTTERRVVKHSTEEHHEE</sequence>
<dbReference type="PANTHER" id="PTHR23348">
    <property type="entry name" value="PERIAXIN/AHNAK"/>
    <property type="match status" value="1"/>
</dbReference>
<feature type="compositionally biased region" description="Basic residues" evidence="3">
    <location>
        <begin position="183"/>
        <end position="198"/>
    </location>
</feature>
<dbReference type="Gene3D" id="2.30.42.10">
    <property type="match status" value="1"/>
</dbReference>
<gene>
    <name evidence="5" type="ORF">ACEWY4_005536</name>
</gene>
<evidence type="ECO:0000313" key="6">
    <source>
        <dbReference type="Proteomes" id="UP001591681"/>
    </source>
</evidence>
<feature type="compositionally biased region" description="Basic and acidic residues" evidence="3">
    <location>
        <begin position="3828"/>
        <end position="3844"/>
    </location>
</feature>
<dbReference type="SUPFAM" id="SSF50156">
    <property type="entry name" value="PDZ domain-like"/>
    <property type="match status" value="1"/>
</dbReference>
<dbReference type="PROSITE" id="PS50106">
    <property type="entry name" value="PDZ"/>
    <property type="match status" value="1"/>
</dbReference>
<feature type="compositionally biased region" description="Polar residues" evidence="3">
    <location>
        <begin position="3623"/>
        <end position="3633"/>
    </location>
</feature>
<evidence type="ECO:0000256" key="3">
    <source>
        <dbReference type="SAM" id="MobiDB-lite"/>
    </source>
</evidence>
<evidence type="ECO:0000313" key="5">
    <source>
        <dbReference type="EMBL" id="KAL2099056.1"/>
    </source>
</evidence>
<feature type="region of interest" description="Disordered" evidence="3">
    <location>
        <begin position="1030"/>
        <end position="1064"/>
    </location>
</feature>
<feature type="compositionally biased region" description="Polar residues" evidence="3">
    <location>
        <begin position="299"/>
        <end position="310"/>
    </location>
</feature>
<proteinExistence type="predicted"/>
<evidence type="ECO:0000259" key="4">
    <source>
        <dbReference type="PROSITE" id="PS50106"/>
    </source>
</evidence>
<accession>A0ABD1KIM2</accession>
<feature type="region of interest" description="Disordered" evidence="3">
    <location>
        <begin position="1293"/>
        <end position="1323"/>
    </location>
</feature>
<keyword evidence="2" id="KW-0539">Nucleus</keyword>
<dbReference type="CDD" id="cd00136">
    <property type="entry name" value="PDZ_canonical"/>
    <property type="match status" value="1"/>
</dbReference>
<feature type="compositionally biased region" description="Basic and acidic residues" evidence="3">
    <location>
        <begin position="148"/>
        <end position="159"/>
    </location>
</feature>
<dbReference type="PANTHER" id="PTHR23348:SF42">
    <property type="entry name" value="PERIAXIN"/>
    <property type="match status" value="1"/>
</dbReference>
<feature type="region of interest" description="Disordered" evidence="3">
    <location>
        <begin position="1131"/>
        <end position="1151"/>
    </location>
</feature>
<keyword evidence="6" id="KW-1185">Reference proteome</keyword>
<dbReference type="InterPro" id="IPR001478">
    <property type="entry name" value="PDZ"/>
</dbReference>
<protein>
    <recommendedName>
        <fullName evidence="4">PDZ domain-containing protein</fullName>
    </recommendedName>
</protein>
<comment type="subcellular location">
    <subcellularLocation>
        <location evidence="1">Nucleus</location>
    </subcellularLocation>
</comment>
<reference evidence="5 6" key="1">
    <citation type="submission" date="2024-09" db="EMBL/GenBank/DDBJ databases">
        <title>A chromosome-level genome assembly of Gray's grenadier anchovy, Coilia grayii.</title>
        <authorList>
            <person name="Fu Z."/>
        </authorList>
    </citation>
    <scope>NUCLEOTIDE SEQUENCE [LARGE SCALE GENOMIC DNA]</scope>
    <source>
        <strain evidence="5">G4</strain>
        <tissue evidence="5">Muscle</tissue>
    </source>
</reference>
<evidence type="ECO:0000256" key="2">
    <source>
        <dbReference type="ARBA" id="ARBA00023242"/>
    </source>
</evidence>
<feature type="region of interest" description="Disordered" evidence="3">
    <location>
        <begin position="2417"/>
        <end position="2444"/>
    </location>
</feature>
<feature type="region of interest" description="Disordered" evidence="3">
    <location>
        <begin position="829"/>
        <end position="861"/>
    </location>
</feature>
<dbReference type="SMART" id="SM00228">
    <property type="entry name" value="PDZ"/>
    <property type="match status" value="1"/>
</dbReference>
<feature type="region of interest" description="Disordered" evidence="3">
    <location>
        <begin position="3604"/>
        <end position="3699"/>
    </location>
</feature>
<feature type="compositionally biased region" description="Basic residues" evidence="3">
    <location>
        <begin position="138"/>
        <end position="147"/>
    </location>
</feature>
<dbReference type="InterPro" id="IPR036034">
    <property type="entry name" value="PDZ_sf"/>
</dbReference>
<feature type="compositionally biased region" description="Polar residues" evidence="3">
    <location>
        <begin position="161"/>
        <end position="170"/>
    </location>
</feature>
<dbReference type="GO" id="GO:0005634">
    <property type="term" value="C:nucleus"/>
    <property type="evidence" value="ECO:0007669"/>
    <property type="project" value="UniProtKB-SubCell"/>
</dbReference>
<name>A0ABD1KIM2_9TELE</name>
<feature type="region of interest" description="Disordered" evidence="3">
    <location>
        <begin position="95"/>
        <end position="271"/>
    </location>
</feature>
<feature type="region of interest" description="Disordered" evidence="3">
    <location>
        <begin position="3714"/>
        <end position="3752"/>
    </location>
</feature>
<evidence type="ECO:0000256" key="1">
    <source>
        <dbReference type="ARBA" id="ARBA00004123"/>
    </source>
</evidence>
<dbReference type="Proteomes" id="UP001591681">
    <property type="component" value="Unassembled WGS sequence"/>
</dbReference>
<feature type="region of interest" description="Disordered" evidence="3">
    <location>
        <begin position="3822"/>
        <end position="3851"/>
    </location>
</feature>
<feature type="region of interest" description="Disordered" evidence="3">
    <location>
        <begin position="1641"/>
        <end position="1662"/>
    </location>
</feature>
<feature type="domain" description="PDZ" evidence="4">
    <location>
        <begin position="11"/>
        <end position="80"/>
    </location>
</feature>
<feature type="compositionally biased region" description="Basic and acidic residues" evidence="3">
    <location>
        <begin position="200"/>
        <end position="210"/>
    </location>
</feature>